<dbReference type="Proteomes" id="UP000094626">
    <property type="component" value="Plasmid pSA2"/>
</dbReference>
<accession>A0A1D8AF60</accession>
<keyword evidence="2" id="KW-0614">Plasmid</keyword>
<proteinExistence type="predicted"/>
<dbReference type="KEGG" id="nre:BES08_28450"/>
<geneLocation type="plasmid" evidence="2 3">
    <name>pSA2</name>
</geneLocation>
<evidence type="ECO:0000313" key="3">
    <source>
        <dbReference type="Proteomes" id="UP000094626"/>
    </source>
</evidence>
<dbReference type="EMBL" id="CP017077">
    <property type="protein sequence ID" value="AOR80745.1"/>
    <property type="molecule type" value="Genomic_DNA"/>
</dbReference>
<organism evidence="2 3">
    <name type="scientific">Novosphingobium resinovorum</name>
    <dbReference type="NCBI Taxonomy" id="158500"/>
    <lineage>
        <taxon>Bacteria</taxon>
        <taxon>Pseudomonadati</taxon>
        <taxon>Pseudomonadota</taxon>
        <taxon>Alphaproteobacteria</taxon>
        <taxon>Sphingomonadales</taxon>
        <taxon>Sphingomonadaceae</taxon>
        <taxon>Novosphingobium</taxon>
    </lineage>
</organism>
<reference evidence="3" key="1">
    <citation type="journal article" date="2017" name="J. Biotechnol.">
        <title>Complete genome sequence of Novosphingobium resinovorum SA1, a versatile xenobiotic-degrading bacterium capable of utilizing sulfanilic acid.</title>
        <authorList>
            <person name="Hegedus B."/>
            <person name="Kos P.B."/>
            <person name="Balint B."/>
            <person name="Maroti G."/>
            <person name="Gan H.M."/>
            <person name="Perei K."/>
            <person name="Rakhely G."/>
        </authorList>
    </citation>
    <scope>NUCLEOTIDE SEQUENCE [LARGE SCALE GENOMIC DNA]</scope>
    <source>
        <strain evidence="3">SA1</strain>
    </source>
</reference>
<dbReference type="AlphaFoldDB" id="A0A1D8AF60"/>
<evidence type="ECO:0000256" key="1">
    <source>
        <dbReference type="SAM" id="MobiDB-lite"/>
    </source>
</evidence>
<protein>
    <submittedName>
        <fullName evidence="2">Uncharacterized protein</fullName>
    </submittedName>
</protein>
<sequence length="66" mass="6951">MARFSRASAAGEGKSPDAGYDTMTGEDLAALPVAKRGRGDTLLTLGASWLPLSKPRQLLDAWEGMS</sequence>
<gene>
    <name evidence="2" type="ORF">BES08_28450</name>
</gene>
<name>A0A1D8AF60_9SPHN</name>
<evidence type="ECO:0000313" key="2">
    <source>
        <dbReference type="EMBL" id="AOR80745.1"/>
    </source>
</evidence>
<feature type="region of interest" description="Disordered" evidence="1">
    <location>
        <begin position="1"/>
        <end position="23"/>
    </location>
</feature>
<keyword evidence="3" id="KW-1185">Reference proteome</keyword>